<reference evidence="4" key="1">
    <citation type="journal article" date="2023" name="Mol. Phylogenet. Evol.">
        <title>Genome-scale phylogeny and comparative genomics of the fungal order Sordariales.</title>
        <authorList>
            <person name="Hensen N."/>
            <person name="Bonometti L."/>
            <person name="Westerberg I."/>
            <person name="Brannstrom I.O."/>
            <person name="Guillou S."/>
            <person name="Cros-Aarteil S."/>
            <person name="Calhoun S."/>
            <person name="Haridas S."/>
            <person name="Kuo A."/>
            <person name="Mondo S."/>
            <person name="Pangilinan J."/>
            <person name="Riley R."/>
            <person name="LaButti K."/>
            <person name="Andreopoulos B."/>
            <person name="Lipzen A."/>
            <person name="Chen C."/>
            <person name="Yan M."/>
            <person name="Daum C."/>
            <person name="Ng V."/>
            <person name="Clum A."/>
            <person name="Steindorff A."/>
            <person name="Ohm R.A."/>
            <person name="Martin F."/>
            <person name="Silar P."/>
            <person name="Natvig D.O."/>
            <person name="Lalanne C."/>
            <person name="Gautier V."/>
            <person name="Ament-Velasquez S.L."/>
            <person name="Kruys A."/>
            <person name="Hutchinson M.I."/>
            <person name="Powell A.J."/>
            <person name="Barry K."/>
            <person name="Miller A.N."/>
            <person name="Grigoriev I.V."/>
            <person name="Debuchy R."/>
            <person name="Gladieux P."/>
            <person name="Hiltunen Thoren M."/>
            <person name="Johannesson H."/>
        </authorList>
    </citation>
    <scope>NUCLEOTIDE SEQUENCE</scope>
    <source>
        <strain evidence="4">PSN293</strain>
    </source>
</reference>
<feature type="region of interest" description="Disordered" evidence="2">
    <location>
        <begin position="453"/>
        <end position="479"/>
    </location>
</feature>
<dbReference type="Gene3D" id="3.40.50.300">
    <property type="entry name" value="P-loop containing nucleotide triphosphate hydrolases"/>
    <property type="match status" value="1"/>
</dbReference>
<evidence type="ECO:0000313" key="4">
    <source>
        <dbReference type="EMBL" id="KAK4215150.1"/>
    </source>
</evidence>
<organism evidence="4 5">
    <name type="scientific">Rhypophila decipiens</name>
    <dbReference type="NCBI Taxonomy" id="261697"/>
    <lineage>
        <taxon>Eukaryota</taxon>
        <taxon>Fungi</taxon>
        <taxon>Dikarya</taxon>
        <taxon>Ascomycota</taxon>
        <taxon>Pezizomycotina</taxon>
        <taxon>Sordariomycetes</taxon>
        <taxon>Sordariomycetidae</taxon>
        <taxon>Sordariales</taxon>
        <taxon>Naviculisporaceae</taxon>
        <taxon>Rhypophila</taxon>
    </lineage>
</organism>
<comment type="caution">
    <text evidence="4">The sequence shown here is derived from an EMBL/GenBank/DDBJ whole genome shotgun (WGS) entry which is preliminary data.</text>
</comment>
<dbReference type="PANTHER" id="PTHR10039">
    <property type="entry name" value="AMELOGENIN"/>
    <property type="match status" value="1"/>
</dbReference>
<dbReference type="InterPro" id="IPR027417">
    <property type="entry name" value="P-loop_NTPase"/>
</dbReference>
<evidence type="ECO:0000313" key="5">
    <source>
        <dbReference type="Proteomes" id="UP001301769"/>
    </source>
</evidence>
<evidence type="ECO:0000259" key="3">
    <source>
        <dbReference type="Pfam" id="PF24883"/>
    </source>
</evidence>
<gene>
    <name evidence="4" type="ORF">QBC37DRAFT_282321</name>
</gene>
<feature type="compositionally biased region" description="Basic and acidic residues" evidence="2">
    <location>
        <begin position="461"/>
        <end position="479"/>
    </location>
</feature>
<name>A0AAN6YC41_9PEZI</name>
<dbReference type="InterPro" id="IPR056884">
    <property type="entry name" value="NPHP3-like_N"/>
</dbReference>
<dbReference type="Pfam" id="PF24883">
    <property type="entry name" value="NPHP3_N"/>
    <property type="match status" value="1"/>
</dbReference>
<reference evidence="4" key="2">
    <citation type="submission" date="2023-05" db="EMBL/GenBank/DDBJ databases">
        <authorList>
            <consortium name="Lawrence Berkeley National Laboratory"/>
            <person name="Steindorff A."/>
            <person name="Hensen N."/>
            <person name="Bonometti L."/>
            <person name="Westerberg I."/>
            <person name="Brannstrom I.O."/>
            <person name="Guillou S."/>
            <person name="Cros-Aarteil S."/>
            <person name="Calhoun S."/>
            <person name="Haridas S."/>
            <person name="Kuo A."/>
            <person name="Mondo S."/>
            <person name="Pangilinan J."/>
            <person name="Riley R."/>
            <person name="Labutti K."/>
            <person name="Andreopoulos B."/>
            <person name="Lipzen A."/>
            <person name="Chen C."/>
            <person name="Yanf M."/>
            <person name="Daum C."/>
            <person name="Ng V."/>
            <person name="Clum A."/>
            <person name="Ohm R."/>
            <person name="Martin F."/>
            <person name="Silar P."/>
            <person name="Natvig D."/>
            <person name="Lalanne C."/>
            <person name="Gautier V."/>
            <person name="Ament-Velasquez S.L."/>
            <person name="Kruys A."/>
            <person name="Hutchinson M.I."/>
            <person name="Powell A.J."/>
            <person name="Barry K."/>
            <person name="Miller A.N."/>
            <person name="Grigoriev I.V."/>
            <person name="Debuchy R."/>
            <person name="Gladieux P."/>
            <person name="Thoren M.H."/>
            <person name="Johannesson H."/>
        </authorList>
    </citation>
    <scope>NUCLEOTIDE SEQUENCE</scope>
    <source>
        <strain evidence="4">PSN293</strain>
    </source>
</reference>
<dbReference type="AlphaFoldDB" id="A0AAN6YC41"/>
<feature type="domain" description="Nephrocystin 3-like N-terminal" evidence="3">
    <location>
        <begin position="61"/>
        <end position="233"/>
    </location>
</feature>
<dbReference type="Proteomes" id="UP001301769">
    <property type="component" value="Unassembled WGS sequence"/>
</dbReference>
<sequence>MDDSGRTTNTWEGNNISGSARVHQGHVFNQYQHPSDAQALMSLLSSNYERGKDRNPKRTPGTCQWVVSHEKFVRWRDHPSAAALWVSAELGAGKSVLSRALVDETLICSDSTVEPPPAICYFFFKADDSTQDTAEAALCALLYQLLLARDWAMDHATEIHKKKKDALSGSLPALWSLLEKVVADPRTGSVCFVLDALDECDEISRNDLIERIASFVTGEIGRPSKAKFFLTSRPYPEIENTFRSSMENVDQINLRPEDDSYRTLKSEINLAIEQQVRRLFKGYRYPPSDAVQRHVIDALRDKDNLTYLWVSLVLNDLGRTRISQEERLVQFINRFPRNLDAAYVKLLDRVLPQEQEEARTLFHIILVANKPLTLDEMDIALVPANGQQAADTGRDGHCARACKRPTRRWRITRKFEIHIRGKSYIVLQFRAALVPETFTKADSVGYRSTLRHPSTSWGYDTSRRNNEPKVPHPSHGAHD</sequence>
<evidence type="ECO:0000256" key="2">
    <source>
        <dbReference type="SAM" id="MobiDB-lite"/>
    </source>
</evidence>
<proteinExistence type="predicted"/>
<accession>A0AAN6YC41</accession>
<keyword evidence="1" id="KW-0677">Repeat</keyword>
<evidence type="ECO:0000256" key="1">
    <source>
        <dbReference type="ARBA" id="ARBA00022737"/>
    </source>
</evidence>
<keyword evidence="5" id="KW-1185">Reference proteome</keyword>
<protein>
    <recommendedName>
        <fullName evidence="3">Nephrocystin 3-like N-terminal domain-containing protein</fullName>
    </recommendedName>
</protein>
<dbReference type="EMBL" id="MU858083">
    <property type="protein sequence ID" value="KAK4215150.1"/>
    <property type="molecule type" value="Genomic_DNA"/>
</dbReference>